<accession>A0A383E3Q0</accession>
<reference evidence="4" key="1">
    <citation type="submission" date="2018-05" db="EMBL/GenBank/DDBJ databases">
        <authorList>
            <person name="Lanie J.A."/>
            <person name="Ng W.-L."/>
            <person name="Kazmierczak K.M."/>
            <person name="Andrzejewski T.M."/>
            <person name="Davidsen T.M."/>
            <person name="Wayne K.J."/>
            <person name="Tettelin H."/>
            <person name="Glass J.I."/>
            <person name="Rusch D."/>
            <person name="Podicherti R."/>
            <person name="Tsui H.-C.T."/>
            <person name="Winkler M.E."/>
        </authorList>
    </citation>
    <scope>NUCLEOTIDE SEQUENCE</scope>
</reference>
<comment type="similarity">
    <text evidence="2">Belongs to the class-V pyridoxal-phosphate-dependent aminotransferase family. NifS/IscS subfamily.</text>
</comment>
<dbReference type="InterPro" id="IPR015422">
    <property type="entry name" value="PyrdxlP-dep_Trfase_small"/>
</dbReference>
<dbReference type="PANTHER" id="PTHR11601">
    <property type="entry name" value="CYSTEINE DESULFURYLASE FAMILY MEMBER"/>
    <property type="match status" value="1"/>
</dbReference>
<gene>
    <name evidence="4" type="ORF">METZ01_LOCUS504306</name>
</gene>
<evidence type="ECO:0000259" key="3">
    <source>
        <dbReference type="Pfam" id="PF00266"/>
    </source>
</evidence>
<feature type="domain" description="Aminotransferase class V" evidence="3">
    <location>
        <begin position="5"/>
        <end position="54"/>
    </location>
</feature>
<protein>
    <recommendedName>
        <fullName evidence="3">Aminotransferase class V domain-containing protein</fullName>
    </recommendedName>
</protein>
<dbReference type="Pfam" id="PF00266">
    <property type="entry name" value="Aminotran_5"/>
    <property type="match status" value="1"/>
</dbReference>
<dbReference type="AlphaFoldDB" id="A0A383E3Q0"/>
<dbReference type="InterPro" id="IPR015421">
    <property type="entry name" value="PyrdxlP-dep_Trfase_major"/>
</dbReference>
<organism evidence="4">
    <name type="scientific">marine metagenome</name>
    <dbReference type="NCBI Taxonomy" id="408172"/>
    <lineage>
        <taxon>unclassified sequences</taxon>
        <taxon>metagenomes</taxon>
        <taxon>ecological metagenomes</taxon>
    </lineage>
</organism>
<dbReference type="InterPro" id="IPR000192">
    <property type="entry name" value="Aminotrans_V_dom"/>
</dbReference>
<evidence type="ECO:0000313" key="4">
    <source>
        <dbReference type="EMBL" id="SVE51452.1"/>
    </source>
</evidence>
<dbReference type="InterPro" id="IPR015424">
    <property type="entry name" value="PyrdxlP-dep_Trfase"/>
</dbReference>
<dbReference type="EMBL" id="UINC01222597">
    <property type="protein sequence ID" value="SVE51452.1"/>
    <property type="molecule type" value="Genomic_DNA"/>
</dbReference>
<feature type="non-terminal residue" evidence="4">
    <location>
        <position position="54"/>
    </location>
</feature>
<name>A0A383E3Q0_9ZZZZ</name>
<evidence type="ECO:0000256" key="2">
    <source>
        <dbReference type="ARBA" id="ARBA00006490"/>
    </source>
</evidence>
<dbReference type="PANTHER" id="PTHR11601:SF34">
    <property type="entry name" value="CYSTEINE DESULFURASE"/>
    <property type="match status" value="1"/>
</dbReference>
<evidence type="ECO:0000256" key="1">
    <source>
        <dbReference type="ARBA" id="ARBA00001933"/>
    </source>
</evidence>
<dbReference type="Gene3D" id="3.90.1150.10">
    <property type="entry name" value="Aspartate Aminotransferase, domain 1"/>
    <property type="match status" value="1"/>
</dbReference>
<comment type="cofactor">
    <cofactor evidence="1">
        <name>pyridoxal 5'-phosphate</name>
        <dbReference type="ChEBI" id="CHEBI:597326"/>
    </cofactor>
</comment>
<dbReference type="Gene3D" id="3.40.640.10">
    <property type="entry name" value="Type I PLP-dependent aspartate aminotransferase-like (Major domain)"/>
    <property type="match status" value="1"/>
</dbReference>
<proteinExistence type="inferred from homology"/>
<dbReference type="SUPFAM" id="SSF53383">
    <property type="entry name" value="PLP-dependent transferases"/>
    <property type="match status" value="1"/>
</dbReference>
<sequence length="54" mass="6004">MKLPIYLDHASTTPVDLRVVDKMKKCLSLEGNYGNPASRSHAFGWKAEKAVEEA</sequence>